<reference evidence="1 2" key="1">
    <citation type="submission" date="2022-10" db="EMBL/GenBank/DDBJ databases">
        <authorList>
            <person name="Xie J."/>
            <person name="Shen N."/>
        </authorList>
    </citation>
    <scope>NUCLEOTIDE SEQUENCE [LARGE SCALE GENOMIC DNA]</scope>
    <source>
        <strain evidence="1 2">DSM 41681</strain>
    </source>
</reference>
<accession>A0ABU6C626</accession>
<dbReference type="InterPro" id="IPR021246">
    <property type="entry name" value="DUF2797"/>
</dbReference>
<proteinExistence type="predicted"/>
<name>A0ABU6C626_9ACTN</name>
<organism evidence="1 2">
    <name type="scientific">Streptomyces kunmingensis</name>
    <dbReference type="NCBI Taxonomy" id="68225"/>
    <lineage>
        <taxon>Bacteria</taxon>
        <taxon>Bacillati</taxon>
        <taxon>Actinomycetota</taxon>
        <taxon>Actinomycetes</taxon>
        <taxon>Kitasatosporales</taxon>
        <taxon>Streptomycetaceae</taxon>
        <taxon>Streptomyces</taxon>
    </lineage>
</organism>
<dbReference type="Pfam" id="PF10977">
    <property type="entry name" value="DUF2797"/>
    <property type="match status" value="1"/>
</dbReference>
<dbReference type="EMBL" id="JAOZYB010000020">
    <property type="protein sequence ID" value="MEB3959566.1"/>
    <property type="molecule type" value="Genomic_DNA"/>
</dbReference>
<feature type="non-terminal residue" evidence="1">
    <location>
        <position position="1"/>
    </location>
</feature>
<comment type="caution">
    <text evidence="1">The sequence shown here is derived from an EMBL/GenBank/DDBJ whole genome shotgun (WGS) entry which is preliminary data.</text>
</comment>
<dbReference type="Proteomes" id="UP001352223">
    <property type="component" value="Unassembled WGS sequence"/>
</dbReference>
<sequence>TGVRFGEPVAFRVGGARRCLGVWRGGRRTPCPEREAVPVRGTRAQCGECAGIDRARSVAADTVADDPRPYHVYLAWFGDGLVKVGITGVGRGSARLLEQGAVAFTWLGRGPLMAARRAEELLRVALGVPDRIPYERKRSVRAGLPGGEVGADGRGGEQLVRAHAVAVGLADWPESLERLPCRVVDHGEAFGLAAIDRVDAVVSGLAEGAVVAGTVVAAAGPDLHLVEPAGRRLVVDTRVLAGWPLERAAADASGEGLVVREVPAVQGGLF</sequence>
<evidence type="ECO:0000313" key="1">
    <source>
        <dbReference type="EMBL" id="MEB3959566.1"/>
    </source>
</evidence>
<gene>
    <name evidence="1" type="ORF">OKJ48_04770</name>
</gene>
<keyword evidence="2" id="KW-1185">Reference proteome</keyword>
<protein>
    <submittedName>
        <fullName evidence="1">DUF2797 domain-containing protein</fullName>
    </submittedName>
</protein>
<evidence type="ECO:0000313" key="2">
    <source>
        <dbReference type="Proteomes" id="UP001352223"/>
    </source>
</evidence>